<dbReference type="PIRSF" id="PIRSF036492">
    <property type="entry name" value="ALDH"/>
    <property type="match status" value="1"/>
</dbReference>
<gene>
    <name evidence="8" type="ORF">H9646_09035</name>
</gene>
<dbReference type="Pfam" id="PF00171">
    <property type="entry name" value="Aldedh"/>
    <property type="match status" value="1"/>
</dbReference>
<evidence type="ECO:0000256" key="4">
    <source>
        <dbReference type="PIRNR" id="PIRNR036492"/>
    </source>
</evidence>
<evidence type="ECO:0000259" key="7">
    <source>
        <dbReference type="Pfam" id="PF00171"/>
    </source>
</evidence>
<organism evidence="8 9">
    <name type="scientific">Comamonas avium</name>
    <dbReference type="NCBI Taxonomy" id="2762231"/>
    <lineage>
        <taxon>Bacteria</taxon>
        <taxon>Pseudomonadati</taxon>
        <taxon>Pseudomonadota</taxon>
        <taxon>Betaproteobacteria</taxon>
        <taxon>Burkholderiales</taxon>
        <taxon>Comamonadaceae</taxon>
        <taxon>Comamonas</taxon>
    </lineage>
</organism>
<comment type="caution">
    <text evidence="8">The sequence shown here is derived from an EMBL/GenBank/DDBJ whole genome shotgun (WGS) entry which is preliminary data.</text>
</comment>
<dbReference type="SUPFAM" id="SSF53720">
    <property type="entry name" value="ALDH-like"/>
    <property type="match status" value="1"/>
</dbReference>
<reference evidence="8 9" key="1">
    <citation type="submission" date="2020-08" db="EMBL/GenBank/DDBJ databases">
        <title>A Genomic Blueprint of the Chicken Gut Microbiome.</title>
        <authorList>
            <person name="Gilroy R."/>
            <person name="Ravi A."/>
            <person name="Getino M."/>
            <person name="Pursley I."/>
            <person name="Horton D.L."/>
            <person name="Alikhan N.-F."/>
            <person name="Baker D."/>
            <person name="Gharbi K."/>
            <person name="Hall N."/>
            <person name="Watson M."/>
            <person name="Adriaenssens E.M."/>
            <person name="Foster-Nyarko E."/>
            <person name="Jarju S."/>
            <person name="Secka A."/>
            <person name="Antonio M."/>
            <person name="Oren A."/>
            <person name="Chaudhuri R."/>
            <person name="La Ragione R.M."/>
            <person name="Hildebrand F."/>
            <person name="Pallen M.J."/>
        </authorList>
    </citation>
    <scope>NUCLEOTIDE SEQUENCE [LARGE SCALE GENOMIC DNA]</scope>
    <source>
        <strain evidence="8 9">Sa2CVA6</strain>
    </source>
</reference>
<dbReference type="InterPro" id="IPR029510">
    <property type="entry name" value="Ald_DH_CS_GLU"/>
</dbReference>
<sequence length="479" mass="52665">MHLPSTLQQVFDLQHQASRQQVDVPALVRKERLLRIQKILHEHGTTLAAAVQADFGVRSPQLTEMADLMVLRTMLSHTLRNLNQWMRPQRVWTPVHLLPGTGRIEYQPLGVVGIISPWNYPLQLALGPAIAAIAAGNRVMLKPSELTPHTSAQLAHVIGQFFAPEEFCVIQGDTQVASHFSGLPFDHLVFTGSTAVGRKVAMAAAQHLTPTTLELGGKSPCIISNDCDLDAAALRIAHGKLLNAGQTCIAPDYLLLPRGQEQAFEQAFRKAVAQLFPTLSGNPDYAAIINQKHFNRLRNLAQQAEAEGAQVQWLESAAQPSSSAAPGWGDAVQRQMTPALVWNVHSGMAIMQEEIFGPLLPVITYDRLDDVIHAINAGERPLALYWFGHDDKLRDSVLRRTVSGGVTVNDTLMHVAHDNLPFGGVGPSGWGAYHGKHGFLRFSHQKAVFLQAKWSPASWLYPPYGAKFQRIMSLIKRLG</sequence>
<evidence type="ECO:0000256" key="3">
    <source>
        <dbReference type="ARBA" id="ARBA00023027"/>
    </source>
</evidence>
<dbReference type="InterPro" id="IPR012394">
    <property type="entry name" value="Aldehyde_DH_NAD(P)"/>
</dbReference>
<keyword evidence="9" id="KW-1185">Reference proteome</keyword>
<accession>A0ABR8SAY3</accession>
<proteinExistence type="inferred from homology"/>
<evidence type="ECO:0000313" key="9">
    <source>
        <dbReference type="Proteomes" id="UP000634919"/>
    </source>
</evidence>
<keyword evidence="2 4" id="KW-0560">Oxidoreductase</keyword>
<dbReference type="Proteomes" id="UP000634919">
    <property type="component" value="Unassembled WGS sequence"/>
</dbReference>
<dbReference type="PANTHER" id="PTHR43570">
    <property type="entry name" value="ALDEHYDE DEHYDROGENASE"/>
    <property type="match status" value="1"/>
</dbReference>
<protein>
    <recommendedName>
        <fullName evidence="4">Aldehyde dehydrogenase</fullName>
    </recommendedName>
</protein>
<evidence type="ECO:0000256" key="5">
    <source>
        <dbReference type="PROSITE-ProRule" id="PRU10007"/>
    </source>
</evidence>
<dbReference type="InterPro" id="IPR016163">
    <property type="entry name" value="Ald_DH_C"/>
</dbReference>
<evidence type="ECO:0000256" key="2">
    <source>
        <dbReference type="ARBA" id="ARBA00023002"/>
    </source>
</evidence>
<feature type="domain" description="Aldehyde dehydrogenase" evidence="7">
    <location>
        <begin position="16"/>
        <end position="448"/>
    </location>
</feature>
<dbReference type="PROSITE" id="PS00687">
    <property type="entry name" value="ALDEHYDE_DEHYDR_GLU"/>
    <property type="match status" value="1"/>
</dbReference>
<feature type="active site" evidence="5">
    <location>
        <position position="214"/>
    </location>
</feature>
<dbReference type="Gene3D" id="3.40.605.10">
    <property type="entry name" value="Aldehyde Dehydrogenase, Chain A, domain 1"/>
    <property type="match status" value="1"/>
</dbReference>
<comment type="similarity">
    <text evidence="1 4 6">Belongs to the aldehyde dehydrogenase family.</text>
</comment>
<dbReference type="Gene3D" id="3.40.309.10">
    <property type="entry name" value="Aldehyde Dehydrogenase, Chain A, domain 2"/>
    <property type="match status" value="1"/>
</dbReference>
<dbReference type="PANTHER" id="PTHR43570:SF20">
    <property type="entry name" value="ALDEHYDE DEHYDROGENASE ALDX-RELATED"/>
    <property type="match status" value="1"/>
</dbReference>
<dbReference type="InterPro" id="IPR016162">
    <property type="entry name" value="Ald_DH_N"/>
</dbReference>
<keyword evidence="3" id="KW-0520">NAD</keyword>
<dbReference type="EMBL" id="JACSQK010000004">
    <property type="protein sequence ID" value="MBD7960631.1"/>
    <property type="molecule type" value="Genomic_DNA"/>
</dbReference>
<dbReference type="InterPro" id="IPR016160">
    <property type="entry name" value="Ald_DH_CS_CYS"/>
</dbReference>
<dbReference type="RefSeq" id="WP_191723034.1">
    <property type="nucleotide sequence ID" value="NZ_JACSQK010000004.1"/>
</dbReference>
<evidence type="ECO:0000256" key="1">
    <source>
        <dbReference type="ARBA" id="ARBA00009986"/>
    </source>
</evidence>
<dbReference type="InterPro" id="IPR015590">
    <property type="entry name" value="Aldehyde_DH_dom"/>
</dbReference>
<evidence type="ECO:0000256" key="6">
    <source>
        <dbReference type="RuleBase" id="RU003345"/>
    </source>
</evidence>
<name>A0ABR8SAY3_9BURK</name>
<evidence type="ECO:0000313" key="8">
    <source>
        <dbReference type="EMBL" id="MBD7960631.1"/>
    </source>
</evidence>
<dbReference type="CDD" id="cd07133">
    <property type="entry name" value="ALDH_CALDH_CalB"/>
    <property type="match status" value="1"/>
</dbReference>
<dbReference type="PROSITE" id="PS00070">
    <property type="entry name" value="ALDEHYDE_DEHYDR_CYS"/>
    <property type="match status" value="1"/>
</dbReference>
<dbReference type="InterPro" id="IPR016161">
    <property type="entry name" value="Ald_DH/histidinol_DH"/>
</dbReference>